<dbReference type="InterPro" id="IPR032675">
    <property type="entry name" value="LRR_dom_sf"/>
</dbReference>
<evidence type="ECO:0000313" key="1">
    <source>
        <dbReference type="EMBL" id="TFY77992.1"/>
    </source>
</evidence>
<proteinExistence type="predicted"/>
<protein>
    <submittedName>
        <fullName evidence="1">Uncharacterized protein</fullName>
    </submittedName>
</protein>
<comment type="caution">
    <text evidence="1">The sequence shown here is derived from an EMBL/GenBank/DDBJ whole genome shotgun (WGS) entry which is preliminary data.</text>
</comment>
<dbReference type="OrthoDB" id="3187188at2759"/>
<evidence type="ECO:0000313" key="2">
    <source>
        <dbReference type="Proteomes" id="UP000298061"/>
    </source>
</evidence>
<dbReference type="EMBL" id="SFCI01000773">
    <property type="protein sequence ID" value="TFY77992.1"/>
    <property type="molecule type" value="Genomic_DNA"/>
</dbReference>
<dbReference type="AlphaFoldDB" id="A0A4Y9ZT61"/>
<dbReference type="SUPFAM" id="SSF52047">
    <property type="entry name" value="RNI-like"/>
    <property type="match status" value="1"/>
</dbReference>
<dbReference type="Gene3D" id="3.80.10.10">
    <property type="entry name" value="Ribonuclease Inhibitor"/>
    <property type="match status" value="1"/>
</dbReference>
<accession>A0A4Y9ZT61</accession>
<dbReference type="Proteomes" id="UP000298061">
    <property type="component" value="Unassembled WGS sequence"/>
</dbReference>
<keyword evidence="2" id="KW-1185">Reference proteome</keyword>
<sequence length="315" mass="36122">MEKKETRGLAQAIKLCENLCKVRLSGWNGYELQTLIDALKLKKRLQVLDINRNSLSDKDCDSFCYLPEFIEMLQEWPELRSVTVWMDTVDRDDDGFLSDADEEKAAKANQVIPGACHKLRRFDWQSGCLEERHLAAVAQIAPSLSEFQLTESEGDMMTRQDLLVPLQLWAPRLTHFGLNFYEDAYSWTVPSNDTRLSVDYYLDDMISAMPLLCVLDISSMYLKPATLSHRFTALTILDYRITAKELDEFISILSDPTALPSLSELSLSPRIGKEKFDGNLLDNIHALCRSRGVTIRDRFYRRMLELGVVYDLGNF</sequence>
<gene>
    <name evidence="1" type="ORF">EWM64_g6020</name>
</gene>
<reference evidence="1 2" key="1">
    <citation type="submission" date="2019-02" db="EMBL/GenBank/DDBJ databases">
        <title>Genome sequencing of the rare red list fungi Hericium alpestre (H. flagellum).</title>
        <authorList>
            <person name="Buettner E."/>
            <person name="Kellner H."/>
        </authorList>
    </citation>
    <scope>NUCLEOTIDE SEQUENCE [LARGE SCALE GENOMIC DNA]</scope>
    <source>
        <strain evidence="1 2">DSM 108284</strain>
    </source>
</reference>
<name>A0A4Y9ZT61_9AGAM</name>
<organism evidence="1 2">
    <name type="scientific">Hericium alpestre</name>
    <dbReference type="NCBI Taxonomy" id="135208"/>
    <lineage>
        <taxon>Eukaryota</taxon>
        <taxon>Fungi</taxon>
        <taxon>Dikarya</taxon>
        <taxon>Basidiomycota</taxon>
        <taxon>Agaricomycotina</taxon>
        <taxon>Agaricomycetes</taxon>
        <taxon>Russulales</taxon>
        <taxon>Hericiaceae</taxon>
        <taxon>Hericium</taxon>
    </lineage>
</organism>